<dbReference type="SUPFAM" id="SSF53187">
    <property type="entry name" value="Zn-dependent exopeptidases"/>
    <property type="match status" value="1"/>
</dbReference>
<dbReference type="Proteomes" id="UP000058599">
    <property type="component" value="Chromosome"/>
</dbReference>
<dbReference type="KEGG" id="sgi:SGRAN_3879"/>
<sequence>MKRDGTDRRTLLKAGFAAPIAWQAPPAMAASPDGALFDPDTLFADVRIYAEAGNKQSGGAGDRWTADWTANRLGAAGFAVERQAFEVPWFEASLCTLTIGDLAIPSTAQPLAVPTPPDGLSAPLRLAETAGRLDGAIALVRLPHRRWSSLLEPAARAPIADAIARGAAAVILVTTGPTGEALLLNAPADKPLADRPIVLLAPKRAAPAIEAARHGGQATLRLTGHGGRRIAENIVGRRRVSAGRWIIVSTPRSGWTDCAGERGPGIAIWLALARWAPRAFPRHNLLFVCNSGHEYENLGAAHLVEAIAPPPGESDFWLHLGANAATRDWQEIPGRLLPLPSADSHRFLMTSPDLVEPARRIFKGQPGIEMAYPSGEGAAGELAEVVRAGYPRHAGIFGAHRHHHAATDDLSTVAAEPLAATARGFRDLLTAAIPADR</sequence>
<reference evidence="2 3" key="1">
    <citation type="journal article" date="2016" name="BMC Genomics">
        <title>Genomic analysis of the nitrate-respiring Sphingopyxis granuli (formerly Sphingomonas macrogoltabida) strain TFA.</title>
        <authorList>
            <person name="Garcia-Romero I."/>
            <person name="Perez-Pulido A.J."/>
            <person name="Gonzalez-Flores Y.E."/>
            <person name="Reyes-Ramirez F."/>
            <person name="Santero E."/>
            <person name="Floriano B."/>
        </authorList>
    </citation>
    <scope>NUCLEOTIDE SEQUENCE [LARGE SCALE GENOMIC DNA]</scope>
    <source>
        <strain evidence="2 3">TFA</strain>
    </source>
</reference>
<dbReference type="RefSeq" id="WP_067186309.1">
    <property type="nucleotide sequence ID" value="NZ_CP012199.1"/>
</dbReference>
<accession>A0AA86GQU3</accession>
<keyword evidence="1" id="KW-0732">Signal</keyword>
<feature type="chain" id="PRO_5041740667" description="PA domain-containing protein" evidence="1">
    <location>
        <begin position="30"/>
        <end position="437"/>
    </location>
</feature>
<proteinExistence type="predicted"/>
<evidence type="ECO:0000313" key="2">
    <source>
        <dbReference type="EMBL" id="AMG76211.1"/>
    </source>
</evidence>
<protein>
    <recommendedName>
        <fullName evidence="4">PA domain-containing protein</fullName>
    </recommendedName>
</protein>
<evidence type="ECO:0000313" key="3">
    <source>
        <dbReference type="Proteomes" id="UP000058599"/>
    </source>
</evidence>
<evidence type="ECO:0008006" key="4">
    <source>
        <dbReference type="Google" id="ProtNLM"/>
    </source>
</evidence>
<keyword evidence="3" id="KW-1185">Reference proteome</keyword>
<dbReference type="EMBL" id="CP012199">
    <property type="protein sequence ID" value="AMG76211.1"/>
    <property type="molecule type" value="Genomic_DNA"/>
</dbReference>
<gene>
    <name evidence="2" type="ORF">SGRAN_3879</name>
</gene>
<organism evidence="2 3">
    <name type="scientific">Sphingopyxis granuli</name>
    <dbReference type="NCBI Taxonomy" id="267128"/>
    <lineage>
        <taxon>Bacteria</taxon>
        <taxon>Pseudomonadati</taxon>
        <taxon>Pseudomonadota</taxon>
        <taxon>Alphaproteobacteria</taxon>
        <taxon>Sphingomonadales</taxon>
        <taxon>Sphingomonadaceae</taxon>
        <taxon>Sphingopyxis</taxon>
    </lineage>
</organism>
<feature type="signal peptide" evidence="1">
    <location>
        <begin position="1"/>
        <end position="29"/>
    </location>
</feature>
<dbReference type="Gene3D" id="3.40.630.10">
    <property type="entry name" value="Zn peptidases"/>
    <property type="match status" value="1"/>
</dbReference>
<dbReference type="AlphaFoldDB" id="A0AA86GQU3"/>
<name>A0AA86GQU3_9SPHN</name>
<evidence type="ECO:0000256" key="1">
    <source>
        <dbReference type="SAM" id="SignalP"/>
    </source>
</evidence>